<evidence type="ECO:0000313" key="1">
    <source>
        <dbReference type="EMBL" id="GBP79740.1"/>
    </source>
</evidence>
<gene>
    <name evidence="1" type="ORF">EVAR_67514_1</name>
</gene>
<sequence>MSICTEHLLFDASAVVRSMRFACPLVRVSDTGGERSAAACDASSPTGRGWTGRVTCQLLTDYAYGPQSTPRLNHIYGRLLYWRTISRLISKGIKLLEQCSTLILVVL</sequence>
<protein>
    <submittedName>
        <fullName evidence="1">Uncharacterized protein</fullName>
    </submittedName>
</protein>
<dbReference type="Proteomes" id="UP000299102">
    <property type="component" value="Unassembled WGS sequence"/>
</dbReference>
<evidence type="ECO:0000313" key="2">
    <source>
        <dbReference type="Proteomes" id="UP000299102"/>
    </source>
</evidence>
<name>A0A4C1YWZ2_EUMVA</name>
<keyword evidence="2" id="KW-1185">Reference proteome</keyword>
<accession>A0A4C1YWZ2</accession>
<comment type="caution">
    <text evidence="1">The sequence shown here is derived from an EMBL/GenBank/DDBJ whole genome shotgun (WGS) entry which is preliminary data.</text>
</comment>
<dbReference type="AlphaFoldDB" id="A0A4C1YWZ2"/>
<reference evidence="1 2" key="1">
    <citation type="journal article" date="2019" name="Commun. Biol.">
        <title>The bagworm genome reveals a unique fibroin gene that provides high tensile strength.</title>
        <authorList>
            <person name="Kono N."/>
            <person name="Nakamura H."/>
            <person name="Ohtoshi R."/>
            <person name="Tomita M."/>
            <person name="Numata K."/>
            <person name="Arakawa K."/>
        </authorList>
    </citation>
    <scope>NUCLEOTIDE SEQUENCE [LARGE SCALE GENOMIC DNA]</scope>
</reference>
<organism evidence="1 2">
    <name type="scientific">Eumeta variegata</name>
    <name type="common">Bagworm moth</name>
    <name type="synonym">Eumeta japonica</name>
    <dbReference type="NCBI Taxonomy" id="151549"/>
    <lineage>
        <taxon>Eukaryota</taxon>
        <taxon>Metazoa</taxon>
        <taxon>Ecdysozoa</taxon>
        <taxon>Arthropoda</taxon>
        <taxon>Hexapoda</taxon>
        <taxon>Insecta</taxon>
        <taxon>Pterygota</taxon>
        <taxon>Neoptera</taxon>
        <taxon>Endopterygota</taxon>
        <taxon>Lepidoptera</taxon>
        <taxon>Glossata</taxon>
        <taxon>Ditrysia</taxon>
        <taxon>Tineoidea</taxon>
        <taxon>Psychidae</taxon>
        <taxon>Oiketicinae</taxon>
        <taxon>Eumeta</taxon>
    </lineage>
</organism>
<dbReference type="EMBL" id="BGZK01001428">
    <property type="protein sequence ID" value="GBP79740.1"/>
    <property type="molecule type" value="Genomic_DNA"/>
</dbReference>
<proteinExistence type="predicted"/>